<feature type="region of interest" description="Disordered" evidence="1">
    <location>
        <begin position="8"/>
        <end position="27"/>
    </location>
</feature>
<evidence type="ECO:0000256" key="1">
    <source>
        <dbReference type="SAM" id="MobiDB-lite"/>
    </source>
</evidence>
<proteinExistence type="predicted"/>
<feature type="region of interest" description="Disordered" evidence="1">
    <location>
        <begin position="80"/>
        <end position="111"/>
    </location>
</feature>
<evidence type="ECO:0000313" key="3">
    <source>
        <dbReference type="Proteomes" id="UP000325081"/>
    </source>
</evidence>
<reference evidence="3" key="1">
    <citation type="journal article" date="2019" name="Curr. Biol.">
        <title>Genome Sequence of Striga asiatica Provides Insight into the Evolution of Plant Parasitism.</title>
        <authorList>
            <person name="Yoshida S."/>
            <person name="Kim S."/>
            <person name="Wafula E.K."/>
            <person name="Tanskanen J."/>
            <person name="Kim Y.M."/>
            <person name="Honaas L."/>
            <person name="Yang Z."/>
            <person name="Spallek T."/>
            <person name="Conn C.E."/>
            <person name="Ichihashi Y."/>
            <person name="Cheong K."/>
            <person name="Cui S."/>
            <person name="Der J.P."/>
            <person name="Gundlach H."/>
            <person name="Jiao Y."/>
            <person name="Hori C."/>
            <person name="Ishida J.K."/>
            <person name="Kasahara H."/>
            <person name="Kiba T."/>
            <person name="Kim M.S."/>
            <person name="Koo N."/>
            <person name="Laohavisit A."/>
            <person name="Lee Y.H."/>
            <person name="Lumba S."/>
            <person name="McCourt P."/>
            <person name="Mortimer J.C."/>
            <person name="Mutuku J.M."/>
            <person name="Nomura T."/>
            <person name="Sasaki-Sekimoto Y."/>
            <person name="Seto Y."/>
            <person name="Wang Y."/>
            <person name="Wakatake T."/>
            <person name="Sakakibara H."/>
            <person name="Demura T."/>
            <person name="Yamaguchi S."/>
            <person name="Yoneyama K."/>
            <person name="Manabe R.I."/>
            <person name="Nelson D.C."/>
            <person name="Schulman A.H."/>
            <person name="Timko M.P."/>
            <person name="dePamphilis C.W."/>
            <person name="Choi D."/>
            <person name="Shirasu K."/>
        </authorList>
    </citation>
    <scope>NUCLEOTIDE SEQUENCE [LARGE SCALE GENOMIC DNA]</scope>
    <source>
        <strain evidence="3">cv. UVA1</strain>
    </source>
</reference>
<evidence type="ECO:0000313" key="2">
    <source>
        <dbReference type="EMBL" id="GER55279.1"/>
    </source>
</evidence>
<protein>
    <submittedName>
        <fullName evidence="2">Mitogen-activated protein kinase kinase kinase YODA</fullName>
    </submittedName>
</protein>
<dbReference type="Proteomes" id="UP000325081">
    <property type="component" value="Unassembled WGS sequence"/>
</dbReference>
<keyword evidence="2" id="KW-0418">Kinase</keyword>
<gene>
    <name evidence="2" type="ORF">STAS_32931</name>
</gene>
<feature type="compositionally biased region" description="Low complexity" evidence="1">
    <location>
        <begin position="18"/>
        <end position="27"/>
    </location>
</feature>
<organism evidence="2 3">
    <name type="scientific">Striga asiatica</name>
    <name type="common">Asiatic witchweed</name>
    <name type="synonym">Buchnera asiatica</name>
    <dbReference type="NCBI Taxonomy" id="4170"/>
    <lineage>
        <taxon>Eukaryota</taxon>
        <taxon>Viridiplantae</taxon>
        <taxon>Streptophyta</taxon>
        <taxon>Embryophyta</taxon>
        <taxon>Tracheophyta</taxon>
        <taxon>Spermatophyta</taxon>
        <taxon>Magnoliopsida</taxon>
        <taxon>eudicotyledons</taxon>
        <taxon>Gunneridae</taxon>
        <taxon>Pentapetalae</taxon>
        <taxon>asterids</taxon>
        <taxon>lamiids</taxon>
        <taxon>Lamiales</taxon>
        <taxon>Orobanchaceae</taxon>
        <taxon>Buchnereae</taxon>
        <taxon>Striga</taxon>
    </lineage>
</organism>
<keyword evidence="2" id="KW-0808">Transferase</keyword>
<name>A0A5A7RCE2_STRAF</name>
<dbReference type="EMBL" id="BKCP01011626">
    <property type="protein sequence ID" value="GER55279.1"/>
    <property type="molecule type" value="Genomic_DNA"/>
</dbReference>
<accession>A0A5A7RCE2</accession>
<dbReference type="GO" id="GO:0016301">
    <property type="term" value="F:kinase activity"/>
    <property type="evidence" value="ECO:0007669"/>
    <property type="project" value="UniProtKB-KW"/>
</dbReference>
<keyword evidence="3" id="KW-1185">Reference proteome</keyword>
<dbReference type="AlphaFoldDB" id="A0A5A7RCE2"/>
<sequence>MASLKVLQNGASWRAPDSSMSSPYRSSTRASGYEKISSVIFTAGHSIQIFPSSILVRRPATIRCVRAIILAAQSRKPRNFSNPLSRNDEIHSGSVTPLHSRTGGGYSKSQSNCLEDARQQSHRLPLPPITISNASPFHQQSSAVLYHEVLDELRILPALAHVGKRGSFLVEAHLDTFMLVLIVVPDEWVLIVVGFNETGEMCAMKEVNYFLVMQSPRKMRSSWDK</sequence>
<comment type="caution">
    <text evidence="2">The sequence shown here is derived from an EMBL/GenBank/DDBJ whole genome shotgun (WGS) entry which is preliminary data.</text>
</comment>
<feature type="non-terminal residue" evidence="2">
    <location>
        <position position="225"/>
    </location>
</feature>